<evidence type="ECO:0000256" key="4">
    <source>
        <dbReference type="ARBA" id="ARBA00022741"/>
    </source>
</evidence>
<dbReference type="InterPro" id="IPR002182">
    <property type="entry name" value="NB-ARC"/>
</dbReference>
<evidence type="ECO:0008006" key="14">
    <source>
        <dbReference type="Google" id="ProtNLM"/>
    </source>
</evidence>
<name>A0AAV6WPB9_9LAMI</name>
<proteinExistence type="inferred from homology"/>
<gene>
    <name evidence="12" type="ORF">BUALT_Bualt12G0113200</name>
</gene>
<keyword evidence="13" id="KW-1185">Reference proteome</keyword>
<sequence>MAAVVGIVASLVGPAIELGKYIVQPIKRQFNYLCCFNSNIQGLRDEAKRLDDARDGLQSSVDAAENNAEVILPEVASWLKSSNEIKVSISGIETEIPKVKSGFLNMKSHFLLSMKAKKTTEAMKELRSRCKFSLISRLAPPLALESIPIGQTYEFETRKQIEEDIMEALRGGEVNMLGLCGMGGVGKTTMAKRIMNRVREEKLYDEILIVVISQSVDMLKIQCEVAESLGLMLAVESLSARAHQLRTRLMGKKRILVVLDDVWKRLDLEVIGIPCESGVDGCTVLLTSRDKDVFNAMEAQKVCYLQILPEREAWFLFREKVGSCVDDLHLAFIAEEVAKECKGLPLALVTVGRALKDKKSKFVWEDALKQLKSSNPVDMPHVLAEVYNPLKLSCDFLDNQHARSMFFLCSFFPEDVNISLRHLTLYFMGLGMFEGIRNLEEVRNRVCSLAELLKSRFLLLDSYDEHYVKMHDVVRDVAIFVSSREGFVGPNFSSIDWSRQHSFSDCTWISMFSEERIELPMVLDVPSLRLLMIRNSKEREIQMHDQFFEVMKGLNVLSFRSLSFSLLPETIQLLKNLRTLYLKSCTLESISVIGELLSLEILRCRSCHSIAELPAEIGRLTHLRLLEFSDCKRLKRVAPGVVSSLVQLEKLKMIGSFKGWEAEENGKERRNVSLNELQYLSNLECLKIEIEDCNLAAEEIRLSSKIVKYDIRFILSDSIKLSEKRMDLKCPREIRLGDWIHILLRSTEHLELRGDGSNNADLAQIQNIKRFNFFNCSTVKKLVGTTSFDWRFGVFPVLEYLLLYNLPNLEEICDGPIQAGSNSFKNLKELILLDLPALMYLWSNRIQNVPLSNLSSISIGNCKKLLNLFPLTMSKGGLLPLKRLYVGCCEMMEEVFSNVNEKDGKGHITFPKLEKLSLESLPRLTTLCKGVESIEFPLLAEMDIADCPELKSFVSSTGNNLSLADHDNDSFHLFGNQKVTFGCLKNLNITGYENISNLWYHQTPPADFLNKLEALKIKECANIRCLFSSSVAANLLNLKQLVIHSCDEMVKVIGDEENVYENSPIFPSLEDISLKSLDNLVNFCGWRCALELPSLISVSIDECPRMESFTLGSLTTPNLEYVDFEGKEDVEDLNGAVQLCFREKHQRDQELTQRDNEQGKESETRKAK</sequence>
<dbReference type="PRINTS" id="PR00364">
    <property type="entry name" value="DISEASERSIST"/>
</dbReference>
<dbReference type="Gene3D" id="3.40.50.300">
    <property type="entry name" value="P-loop containing nucleotide triphosphate hydrolases"/>
    <property type="match status" value="1"/>
</dbReference>
<evidence type="ECO:0000256" key="5">
    <source>
        <dbReference type="ARBA" id="ARBA00022821"/>
    </source>
</evidence>
<evidence type="ECO:0000259" key="9">
    <source>
        <dbReference type="Pfam" id="PF00931"/>
    </source>
</evidence>
<dbReference type="Pfam" id="PF23247">
    <property type="entry name" value="LRR_RPS2"/>
    <property type="match status" value="2"/>
</dbReference>
<dbReference type="PANTHER" id="PTHR33463">
    <property type="entry name" value="NB-ARC DOMAIN-CONTAINING PROTEIN-RELATED"/>
    <property type="match status" value="1"/>
</dbReference>
<evidence type="ECO:0000259" key="11">
    <source>
        <dbReference type="Pfam" id="PF23598"/>
    </source>
</evidence>
<evidence type="ECO:0000256" key="8">
    <source>
        <dbReference type="SAM" id="MobiDB-lite"/>
    </source>
</evidence>
<dbReference type="EMBL" id="WHWC01000012">
    <property type="protein sequence ID" value="KAG8372881.1"/>
    <property type="molecule type" value="Genomic_DNA"/>
</dbReference>
<evidence type="ECO:0000313" key="12">
    <source>
        <dbReference type="EMBL" id="KAG8372881.1"/>
    </source>
</evidence>
<feature type="domain" description="NB-ARC" evidence="9">
    <location>
        <begin position="162"/>
        <end position="322"/>
    </location>
</feature>
<dbReference type="InterPro" id="IPR036388">
    <property type="entry name" value="WH-like_DNA-bd_sf"/>
</dbReference>
<dbReference type="AlphaFoldDB" id="A0AAV6WPB9"/>
<dbReference type="Pfam" id="PF00931">
    <property type="entry name" value="NB-ARC"/>
    <property type="match status" value="1"/>
</dbReference>
<dbReference type="PANTHER" id="PTHR33463:SF198">
    <property type="entry name" value="RPP4C3"/>
    <property type="match status" value="1"/>
</dbReference>
<dbReference type="SUPFAM" id="SSF52058">
    <property type="entry name" value="L domain-like"/>
    <property type="match status" value="1"/>
</dbReference>
<keyword evidence="7" id="KW-0175">Coiled coil</keyword>
<keyword evidence="2" id="KW-0433">Leucine-rich repeat</keyword>
<keyword evidence="6" id="KW-0067">ATP-binding</keyword>
<dbReference type="Pfam" id="PF23598">
    <property type="entry name" value="LRR_14"/>
    <property type="match status" value="1"/>
</dbReference>
<dbReference type="Gene3D" id="3.80.10.10">
    <property type="entry name" value="Ribonuclease Inhibitor"/>
    <property type="match status" value="3"/>
</dbReference>
<evidence type="ECO:0000256" key="6">
    <source>
        <dbReference type="ARBA" id="ARBA00022840"/>
    </source>
</evidence>
<dbReference type="InterPro" id="IPR042197">
    <property type="entry name" value="Apaf_helical"/>
</dbReference>
<protein>
    <recommendedName>
        <fullName evidence="14">AAA+ ATPase domain-containing protein</fullName>
    </recommendedName>
</protein>
<feature type="domain" description="Disease resistance protein At4g27190-like leucine-rich repeats" evidence="10">
    <location>
        <begin position="878"/>
        <end position="956"/>
    </location>
</feature>
<feature type="coiled-coil region" evidence="7">
    <location>
        <begin position="40"/>
        <end position="67"/>
    </location>
</feature>
<evidence type="ECO:0000256" key="1">
    <source>
        <dbReference type="ARBA" id="ARBA00008894"/>
    </source>
</evidence>
<comment type="similarity">
    <text evidence="1">Belongs to the disease resistance NB-LRR family.</text>
</comment>
<dbReference type="InterPro" id="IPR057135">
    <property type="entry name" value="At4g27190-like_LRR"/>
</dbReference>
<keyword evidence="5" id="KW-0611">Plant defense</keyword>
<dbReference type="SUPFAM" id="SSF52540">
    <property type="entry name" value="P-loop containing nucleoside triphosphate hydrolases"/>
    <property type="match status" value="1"/>
</dbReference>
<feature type="domain" description="Disease resistance protein At4g27190-like leucine-rich repeats" evidence="10">
    <location>
        <begin position="985"/>
        <end position="1108"/>
    </location>
</feature>
<feature type="region of interest" description="Disordered" evidence="8">
    <location>
        <begin position="1146"/>
        <end position="1168"/>
    </location>
</feature>
<accession>A0AAV6WPB9</accession>
<comment type="caution">
    <text evidence="12">The sequence shown here is derived from an EMBL/GenBank/DDBJ whole genome shotgun (WGS) entry which is preliminary data.</text>
</comment>
<dbReference type="InterPro" id="IPR027417">
    <property type="entry name" value="P-loop_NTPase"/>
</dbReference>
<evidence type="ECO:0000256" key="2">
    <source>
        <dbReference type="ARBA" id="ARBA00022614"/>
    </source>
</evidence>
<dbReference type="GO" id="GO:0006952">
    <property type="term" value="P:defense response"/>
    <property type="evidence" value="ECO:0007669"/>
    <property type="project" value="UniProtKB-KW"/>
</dbReference>
<dbReference type="GO" id="GO:0043531">
    <property type="term" value="F:ADP binding"/>
    <property type="evidence" value="ECO:0007669"/>
    <property type="project" value="InterPro"/>
</dbReference>
<reference evidence="12" key="1">
    <citation type="submission" date="2019-10" db="EMBL/GenBank/DDBJ databases">
        <authorList>
            <person name="Zhang R."/>
            <person name="Pan Y."/>
            <person name="Wang J."/>
            <person name="Ma R."/>
            <person name="Yu S."/>
        </authorList>
    </citation>
    <scope>NUCLEOTIDE SEQUENCE</scope>
    <source>
        <strain evidence="12">LA-IB0</strain>
        <tissue evidence="12">Leaf</tissue>
    </source>
</reference>
<dbReference type="Gene3D" id="1.10.8.430">
    <property type="entry name" value="Helical domain of apoptotic protease-activating factors"/>
    <property type="match status" value="1"/>
</dbReference>
<dbReference type="InterPro" id="IPR032675">
    <property type="entry name" value="LRR_dom_sf"/>
</dbReference>
<dbReference type="InterPro" id="IPR050905">
    <property type="entry name" value="Plant_NBS-LRR"/>
</dbReference>
<dbReference type="FunFam" id="3.40.50.300:FF:001091">
    <property type="entry name" value="Probable disease resistance protein At1g61300"/>
    <property type="match status" value="1"/>
</dbReference>
<evidence type="ECO:0000259" key="10">
    <source>
        <dbReference type="Pfam" id="PF23247"/>
    </source>
</evidence>
<dbReference type="Gene3D" id="1.10.10.10">
    <property type="entry name" value="Winged helix-like DNA-binding domain superfamily/Winged helix DNA-binding domain"/>
    <property type="match status" value="1"/>
</dbReference>
<organism evidence="12 13">
    <name type="scientific">Buddleja alternifolia</name>
    <dbReference type="NCBI Taxonomy" id="168488"/>
    <lineage>
        <taxon>Eukaryota</taxon>
        <taxon>Viridiplantae</taxon>
        <taxon>Streptophyta</taxon>
        <taxon>Embryophyta</taxon>
        <taxon>Tracheophyta</taxon>
        <taxon>Spermatophyta</taxon>
        <taxon>Magnoliopsida</taxon>
        <taxon>eudicotyledons</taxon>
        <taxon>Gunneridae</taxon>
        <taxon>Pentapetalae</taxon>
        <taxon>asterids</taxon>
        <taxon>lamiids</taxon>
        <taxon>Lamiales</taxon>
        <taxon>Scrophulariaceae</taxon>
        <taxon>Buddlejeae</taxon>
        <taxon>Buddleja</taxon>
    </lineage>
</organism>
<dbReference type="SUPFAM" id="SSF52047">
    <property type="entry name" value="RNI-like"/>
    <property type="match status" value="1"/>
</dbReference>
<keyword evidence="4" id="KW-0547">Nucleotide-binding</keyword>
<evidence type="ECO:0000256" key="3">
    <source>
        <dbReference type="ARBA" id="ARBA00022737"/>
    </source>
</evidence>
<feature type="domain" description="Disease resistance R13L4/SHOC-2-like LRR" evidence="11">
    <location>
        <begin position="510"/>
        <end position="801"/>
    </location>
</feature>
<evidence type="ECO:0000313" key="13">
    <source>
        <dbReference type="Proteomes" id="UP000826271"/>
    </source>
</evidence>
<keyword evidence="3" id="KW-0677">Repeat</keyword>
<dbReference type="InterPro" id="IPR055414">
    <property type="entry name" value="LRR_R13L4/SHOC2-like"/>
</dbReference>
<dbReference type="Proteomes" id="UP000826271">
    <property type="component" value="Unassembled WGS sequence"/>
</dbReference>
<evidence type="ECO:0000256" key="7">
    <source>
        <dbReference type="SAM" id="Coils"/>
    </source>
</evidence>
<dbReference type="GO" id="GO:0005524">
    <property type="term" value="F:ATP binding"/>
    <property type="evidence" value="ECO:0007669"/>
    <property type="project" value="UniProtKB-KW"/>
</dbReference>